<dbReference type="InterPro" id="IPR016166">
    <property type="entry name" value="FAD-bd_PCMH"/>
</dbReference>
<keyword evidence="8" id="KW-1185">Reference proteome</keyword>
<evidence type="ECO:0000256" key="1">
    <source>
        <dbReference type="ARBA" id="ARBA00001974"/>
    </source>
</evidence>
<dbReference type="InterPro" id="IPR050416">
    <property type="entry name" value="FAD-linked_Oxidoreductase"/>
</dbReference>
<evidence type="ECO:0000256" key="4">
    <source>
        <dbReference type="ARBA" id="ARBA00022827"/>
    </source>
</evidence>
<organism evidence="7">
    <name type="scientific">Rosellinia necatrix</name>
    <name type="common">White root-rot fungus</name>
    <dbReference type="NCBI Taxonomy" id="77044"/>
    <lineage>
        <taxon>Eukaryota</taxon>
        <taxon>Fungi</taxon>
        <taxon>Dikarya</taxon>
        <taxon>Ascomycota</taxon>
        <taxon>Pezizomycotina</taxon>
        <taxon>Sordariomycetes</taxon>
        <taxon>Xylariomycetidae</taxon>
        <taxon>Xylariales</taxon>
        <taxon>Xylariaceae</taxon>
        <taxon>Rosellinia</taxon>
    </lineage>
</organism>
<feature type="domain" description="FAD-binding PCMH-type" evidence="6">
    <location>
        <begin position="126"/>
        <end position="306"/>
    </location>
</feature>
<dbReference type="SUPFAM" id="SSF56176">
    <property type="entry name" value="FAD-binding/transporter-associated domain-like"/>
    <property type="match status" value="1"/>
</dbReference>
<dbReference type="OrthoDB" id="9983560at2759"/>
<evidence type="ECO:0000256" key="5">
    <source>
        <dbReference type="ARBA" id="ARBA00023002"/>
    </source>
</evidence>
<sequence>MRFRRFLYPIASLSHVGAAAVRENPYAHLPPCKVAPSDSLWPTQQDWSSLNASIGNVLLSTSPAASSCYPGNPFGSTDQCSEVIDGWGYSAFHGSLPESVNYPIWANNSCLPPNATGYDESAGCHIGGYPQYIADVTTAEQVAVALRWAAERNVRVVVKGTGHDLNGRSAGAFSLSIWTHNLNQRSLDHSWPVPGSDQTASVLIAGSGNTWGDALGFALEHGRVVVSGQDKTVGLGGYIQGGGHGPLSSTYGLSADQLLQVTVVTSTGRILVANDAQNQDLFWAVRGGGGGQYGVVVEYVMLTYPPPVDIVVLNIAMSAADVTNNDPATANATWMAAAGFISSLPDLMDQGVTGSGGIFTGQSAQRNLGLSQPPPGNALNFNLWSYNSTPEAMTALLAPVRENVLRSLGNASSLISMTISEPTTTPNYTAFFDALNASPSVAGSVSLASSRLLGRSELSELPRADLASYLKRIMVSSIEAAGSYLVIGLQGGPGPRKVPVERRGSANPVWRKTYLHFLVTGANVDLDGKSPGQVLSEGAEWMETNKEGVWREWGPETGAYMNEGNPFDGQWQHDFYGISYERLVQIKREYDPTYTLSVQSGVDSDFWTYSLDTGLLCQTQN</sequence>
<proteinExistence type="inferred from homology"/>
<evidence type="ECO:0000256" key="3">
    <source>
        <dbReference type="ARBA" id="ARBA00022630"/>
    </source>
</evidence>
<dbReference type="Pfam" id="PF01565">
    <property type="entry name" value="FAD_binding_4"/>
    <property type="match status" value="1"/>
</dbReference>
<protein>
    <submittedName>
        <fullName evidence="7">Putative isoamyl alcohol</fullName>
    </submittedName>
</protein>
<dbReference type="GO" id="GO:0016491">
    <property type="term" value="F:oxidoreductase activity"/>
    <property type="evidence" value="ECO:0007669"/>
    <property type="project" value="UniProtKB-KW"/>
</dbReference>
<dbReference type="STRING" id="77044.A0A1W2TTC3"/>
<evidence type="ECO:0000259" key="6">
    <source>
        <dbReference type="PROSITE" id="PS51387"/>
    </source>
</evidence>
<keyword evidence="3" id="KW-0285">Flavoprotein</keyword>
<dbReference type="Proteomes" id="UP000054516">
    <property type="component" value="Unassembled WGS sequence"/>
</dbReference>
<keyword evidence="5" id="KW-0560">Oxidoreductase</keyword>
<comment type="cofactor">
    <cofactor evidence="1">
        <name>FAD</name>
        <dbReference type="ChEBI" id="CHEBI:57692"/>
    </cofactor>
</comment>
<dbReference type="GO" id="GO:0071949">
    <property type="term" value="F:FAD binding"/>
    <property type="evidence" value="ECO:0007669"/>
    <property type="project" value="InterPro"/>
</dbReference>
<accession>A0A1W2TTC3</accession>
<keyword evidence="4" id="KW-0274">FAD</keyword>
<dbReference type="PANTHER" id="PTHR42973:SF39">
    <property type="entry name" value="FAD-BINDING PCMH-TYPE DOMAIN-CONTAINING PROTEIN"/>
    <property type="match status" value="1"/>
</dbReference>
<dbReference type="Gene3D" id="3.40.462.20">
    <property type="match status" value="1"/>
</dbReference>
<dbReference type="InterPro" id="IPR006094">
    <property type="entry name" value="Oxid_FAD_bind_N"/>
</dbReference>
<dbReference type="AlphaFoldDB" id="A0A1W2TTC3"/>
<dbReference type="InterPro" id="IPR036318">
    <property type="entry name" value="FAD-bd_PCMH-like_sf"/>
</dbReference>
<reference evidence="7" key="1">
    <citation type="submission" date="2016-03" db="EMBL/GenBank/DDBJ databases">
        <title>Draft genome sequence of Rosellinia necatrix.</title>
        <authorList>
            <person name="Kanematsu S."/>
        </authorList>
    </citation>
    <scope>NUCLEOTIDE SEQUENCE [LARGE SCALE GENOMIC DNA]</scope>
    <source>
        <strain evidence="7">W97</strain>
    </source>
</reference>
<comment type="similarity">
    <text evidence="2">Belongs to the oxygen-dependent FAD-linked oxidoreductase family.</text>
</comment>
<dbReference type="OMA" id="SSCWPGN"/>
<dbReference type="InterPro" id="IPR016169">
    <property type="entry name" value="FAD-bd_PCMH_sub2"/>
</dbReference>
<dbReference type="PROSITE" id="PS51387">
    <property type="entry name" value="FAD_PCMH"/>
    <property type="match status" value="1"/>
</dbReference>
<dbReference type="PANTHER" id="PTHR42973">
    <property type="entry name" value="BINDING OXIDOREDUCTASE, PUTATIVE (AFU_ORTHOLOGUE AFUA_1G17690)-RELATED"/>
    <property type="match status" value="1"/>
</dbReference>
<name>A0A1W2TTC3_ROSNE</name>
<evidence type="ECO:0000313" key="7">
    <source>
        <dbReference type="EMBL" id="GAP91799.1"/>
    </source>
</evidence>
<dbReference type="EMBL" id="DF977512">
    <property type="protein sequence ID" value="GAP91799.1"/>
    <property type="molecule type" value="Genomic_DNA"/>
</dbReference>
<dbReference type="InterPro" id="IPR012951">
    <property type="entry name" value="BBE"/>
</dbReference>
<evidence type="ECO:0000256" key="2">
    <source>
        <dbReference type="ARBA" id="ARBA00005466"/>
    </source>
</evidence>
<gene>
    <name evidence="7" type="ORF">SAMD00023353_6700480</name>
</gene>
<evidence type="ECO:0000313" key="8">
    <source>
        <dbReference type="Proteomes" id="UP000054516"/>
    </source>
</evidence>
<dbReference type="Pfam" id="PF08031">
    <property type="entry name" value="BBE"/>
    <property type="match status" value="1"/>
</dbReference>
<dbReference type="Gene3D" id="3.30.465.10">
    <property type="match status" value="1"/>
</dbReference>